<dbReference type="PANTHER" id="PTHR39400">
    <property type="entry name" value="YALI0E29227P"/>
    <property type="match status" value="1"/>
</dbReference>
<dbReference type="EMBL" id="KE651167">
    <property type="protein sequence ID" value="EQC53028.1"/>
    <property type="molecule type" value="Genomic_DNA"/>
</dbReference>
<keyword evidence="4" id="KW-1185">Reference proteome</keyword>
<dbReference type="JaponicusDB" id="SJAG_06383">
    <property type="gene designation" value="pig25"/>
</dbReference>
<proteinExistence type="predicted"/>
<keyword evidence="1" id="KW-0472">Membrane</keyword>
<feature type="transmembrane region" description="Helical" evidence="1">
    <location>
        <begin position="51"/>
        <end position="73"/>
    </location>
</feature>
<name>T0TB29_SCHJY</name>
<protein>
    <submittedName>
        <fullName evidence="2">Uncharacterized protein</fullName>
    </submittedName>
</protein>
<dbReference type="OrthoDB" id="2157498at2759"/>
<dbReference type="STRING" id="402676.T0TB29"/>
<dbReference type="PANTHER" id="PTHR39400:SF1">
    <property type="entry name" value="PIG-P DOMAIN-CONTAINING PROTEIN"/>
    <property type="match status" value="1"/>
</dbReference>
<dbReference type="Proteomes" id="UP000001744">
    <property type="component" value="Unassembled WGS sequence"/>
</dbReference>
<dbReference type="Pfam" id="PF15159">
    <property type="entry name" value="PIG-Y"/>
    <property type="match status" value="1"/>
</dbReference>
<dbReference type="RefSeq" id="XP_011049015.1">
    <property type="nucleotide sequence ID" value="XM_011050713.1"/>
</dbReference>
<dbReference type="OMA" id="GLKYFRH"/>
<sequence>MGFLPQSKTALWGYAILAITWSIFVFGMIFVLGLIRVPIYIDGKSSPIQSYYPCLLVLMFTVVALVWVSFNWLGLKYFRHSPSAVKRS</sequence>
<evidence type="ECO:0000313" key="3">
    <source>
        <dbReference type="JaponicusDB" id="SJAG_06383"/>
    </source>
</evidence>
<evidence type="ECO:0000313" key="4">
    <source>
        <dbReference type="Proteomes" id="UP000001744"/>
    </source>
</evidence>
<dbReference type="VEuPathDB" id="FungiDB:SJAG_06383"/>
<evidence type="ECO:0000256" key="1">
    <source>
        <dbReference type="SAM" id="Phobius"/>
    </source>
</evidence>
<dbReference type="AlphaFoldDB" id="T0TB29"/>
<dbReference type="eggNOG" id="ENOG502S4R7">
    <property type="taxonomic scope" value="Eukaryota"/>
</dbReference>
<gene>
    <name evidence="3" type="primary">pig25</name>
    <name evidence="2" type="ORF">SJAG_06383</name>
</gene>
<keyword evidence="1" id="KW-0812">Transmembrane</keyword>
<dbReference type="GeneID" id="22831128"/>
<reference evidence="2 4" key="1">
    <citation type="journal article" date="2011" name="Science">
        <title>Comparative functional genomics of the fission yeasts.</title>
        <authorList>
            <person name="Rhind N."/>
            <person name="Chen Z."/>
            <person name="Yassour M."/>
            <person name="Thompson D.A."/>
            <person name="Haas B.J."/>
            <person name="Habib N."/>
            <person name="Wapinski I."/>
            <person name="Roy S."/>
            <person name="Lin M.F."/>
            <person name="Heiman D.I."/>
            <person name="Young S.K."/>
            <person name="Furuya K."/>
            <person name="Guo Y."/>
            <person name="Pidoux A."/>
            <person name="Chen H.M."/>
            <person name="Robbertse B."/>
            <person name="Goldberg J.M."/>
            <person name="Aoki K."/>
            <person name="Bayne E.H."/>
            <person name="Berlin A.M."/>
            <person name="Desjardins C.A."/>
            <person name="Dobbs E."/>
            <person name="Dukaj L."/>
            <person name="Fan L."/>
            <person name="FitzGerald M.G."/>
            <person name="French C."/>
            <person name="Gujja S."/>
            <person name="Hansen K."/>
            <person name="Keifenheim D."/>
            <person name="Levin J.Z."/>
            <person name="Mosher R.A."/>
            <person name="Mueller C.A."/>
            <person name="Pfiffner J."/>
            <person name="Priest M."/>
            <person name="Russ C."/>
            <person name="Smialowska A."/>
            <person name="Swoboda P."/>
            <person name="Sykes S.M."/>
            <person name="Vaughn M."/>
            <person name="Vengrova S."/>
            <person name="Yoder R."/>
            <person name="Zeng Q."/>
            <person name="Allshire R."/>
            <person name="Baulcombe D."/>
            <person name="Birren B.W."/>
            <person name="Brown W."/>
            <person name="Ekwall K."/>
            <person name="Kellis M."/>
            <person name="Leatherwood J."/>
            <person name="Levin H."/>
            <person name="Margalit H."/>
            <person name="Martienssen R."/>
            <person name="Nieduszynski C.A."/>
            <person name="Spatafora J.W."/>
            <person name="Friedman N."/>
            <person name="Dalgaard J.Z."/>
            <person name="Baumann P."/>
            <person name="Niki H."/>
            <person name="Regev A."/>
            <person name="Nusbaum C."/>
        </authorList>
    </citation>
    <scope>NUCLEOTIDE SEQUENCE [LARGE SCALE GENOMIC DNA]</scope>
    <source>
        <strain evidence="4">yFS275 / FY16936</strain>
    </source>
</reference>
<dbReference type="HOGENOM" id="CLU_2543899_0_0_1"/>
<dbReference type="InterPro" id="IPR029164">
    <property type="entry name" value="PIG-Y"/>
</dbReference>
<accession>T0TB29</accession>
<feature type="transmembrane region" description="Helical" evidence="1">
    <location>
        <begin position="12"/>
        <end position="39"/>
    </location>
</feature>
<evidence type="ECO:0000313" key="2">
    <source>
        <dbReference type="EMBL" id="EQC53028.1"/>
    </source>
</evidence>
<organism evidence="2 4">
    <name type="scientific">Schizosaccharomyces japonicus (strain yFS275 / FY16936)</name>
    <name type="common">Fission yeast</name>
    <dbReference type="NCBI Taxonomy" id="402676"/>
    <lineage>
        <taxon>Eukaryota</taxon>
        <taxon>Fungi</taxon>
        <taxon>Dikarya</taxon>
        <taxon>Ascomycota</taxon>
        <taxon>Taphrinomycotina</taxon>
        <taxon>Schizosaccharomycetes</taxon>
        <taxon>Schizosaccharomycetales</taxon>
        <taxon>Schizosaccharomycetaceae</taxon>
        <taxon>Schizosaccharomyces</taxon>
    </lineage>
</organism>
<keyword evidence="1" id="KW-1133">Transmembrane helix</keyword>